<dbReference type="AlphaFoldDB" id="A0A437SD07"/>
<keyword evidence="1" id="KW-0813">Transport</keyword>
<proteinExistence type="predicted"/>
<keyword evidence="3 5" id="KW-0067">ATP-binding</keyword>
<dbReference type="InterPro" id="IPR017871">
    <property type="entry name" value="ABC_transporter-like_CS"/>
</dbReference>
<sequence length="230" mass="26587">MLLQVNNLNKAYKKSEDVLKNLNFSMNSDERVAIIGRNGVGKSTLLKIVSGLLIPNEGSILFQNLDLLKKPELRKEIGFVFTEPIFYESLTVEENLIFIASLYKVKSIKNTVRERMKKFNIYDFRQKKISSLSSGMKQKVQICASTIHNPKLLIMDEPFNKLDSLSLEFLYEFILNFDGGILFTSHDKEHIYNLATNILVLKDKEISPGMEHPNKNVSHTDFYKWYDEIL</sequence>
<dbReference type="InterPro" id="IPR003593">
    <property type="entry name" value="AAA+_ATPase"/>
</dbReference>
<comment type="caution">
    <text evidence="5">The sequence shown here is derived from an EMBL/GenBank/DDBJ whole genome shotgun (WGS) entry which is preliminary data.</text>
</comment>
<accession>A0A437SD07</accession>
<dbReference type="RefSeq" id="WP_127814547.1">
    <property type="nucleotide sequence ID" value="NZ_LDER01000354.1"/>
</dbReference>
<dbReference type="Pfam" id="PF00005">
    <property type="entry name" value="ABC_tran"/>
    <property type="match status" value="1"/>
</dbReference>
<dbReference type="GO" id="GO:0005524">
    <property type="term" value="F:ATP binding"/>
    <property type="evidence" value="ECO:0007669"/>
    <property type="project" value="UniProtKB-KW"/>
</dbReference>
<dbReference type="PROSITE" id="PS50893">
    <property type="entry name" value="ABC_TRANSPORTER_2"/>
    <property type="match status" value="1"/>
</dbReference>
<evidence type="ECO:0000256" key="1">
    <source>
        <dbReference type="ARBA" id="ARBA00022448"/>
    </source>
</evidence>
<reference evidence="5 6" key="1">
    <citation type="submission" date="2018-01" db="EMBL/GenBank/DDBJ databases">
        <title>Complete genome sequence of G25-42.</title>
        <authorList>
            <person name="Zheng Z."/>
            <person name="Sun M."/>
        </authorList>
    </citation>
    <scope>NUCLEOTIDE SEQUENCE [LARGE SCALE GENOMIC DNA]</scope>
    <source>
        <strain evidence="5 6">G25-42</strain>
    </source>
</reference>
<dbReference type="SMART" id="SM00382">
    <property type="entry name" value="AAA"/>
    <property type="match status" value="1"/>
</dbReference>
<dbReference type="InterPro" id="IPR003439">
    <property type="entry name" value="ABC_transporter-like_ATP-bd"/>
</dbReference>
<evidence type="ECO:0000259" key="4">
    <source>
        <dbReference type="PROSITE" id="PS50893"/>
    </source>
</evidence>
<name>A0A437SD07_BACTU</name>
<dbReference type="EMBL" id="LDER01000354">
    <property type="protein sequence ID" value="RVU60821.1"/>
    <property type="molecule type" value="Genomic_DNA"/>
</dbReference>
<protein>
    <submittedName>
        <fullName evidence="5">ABC transporter ATP-binding protein</fullName>
    </submittedName>
</protein>
<evidence type="ECO:0000256" key="2">
    <source>
        <dbReference type="ARBA" id="ARBA00022741"/>
    </source>
</evidence>
<dbReference type="Gene3D" id="3.40.50.300">
    <property type="entry name" value="P-loop containing nucleotide triphosphate hydrolases"/>
    <property type="match status" value="1"/>
</dbReference>
<feature type="domain" description="ABC transporter" evidence="4">
    <location>
        <begin position="3"/>
        <end position="228"/>
    </location>
</feature>
<dbReference type="CDD" id="cd03230">
    <property type="entry name" value="ABC_DR_subfamily_A"/>
    <property type="match status" value="1"/>
</dbReference>
<keyword evidence="2" id="KW-0547">Nucleotide-binding</keyword>
<evidence type="ECO:0000256" key="3">
    <source>
        <dbReference type="ARBA" id="ARBA00022840"/>
    </source>
</evidence>
<evidence type="ECO:0000313" key="6">
    <source>
        <dbReference type="Proteomes" id="UP000286687"/>
    </source>
</evidence>
<dbReference type="InterPro" id="IPR051782">
    <property type="entry name" value="ABC_Transporter_VariousFunc"/>
</dbReference>
<gene>
    <name evidence="5" type="ORF">BM74_29320</name>
</gene>
<dbReference type="InterPro" id="IPR027417">
    <property type="entry name" value="P-loop_NTPase"/>
</dbReference>
<dbReference type="PROSITE" id="PS00211">
    <property type="entry name" value="ABC_TRANSPORTER_1"/>
    <property type="match status" value="1"/>
</dbReference>
<dbReference type="SUPFAM" id="SSF52540">
    <property type="entry name" value="P-loop containing nucleoside triphosphate hydrolases"/>
    <property type="match status" value="1"/>
</dbReference>
<dbReference type="PANTHER" id="PTHR42939">
    <property type="entry name" value="ABC TRANSPORTER ATP-BINDING PROTEIN ALBC-RELATED"/>
    <property type="match status" value="1"/>
</dbReference>
<dbReference type="GO" id="GO:0016887">
    <property type="term" value="F:ATP hydrolysis activity"/>
    <property type="evidence" value="ECO:0007669"/>
    <property type="project" value="InterPro"/>
</dbReference>
<evidence type="ECO:0000313" key="5">
    <source>
        <dbReference type="EMBL" id="RVU60821.1"/>
    </source>
</evidence>
<organism evidence="5 6">
    <name type="scientific">Bacillus thuringiensis</name>
    <dbReference type="NCBI Taxonomy" id="1428"/>
    <lineage>
        <taxon>Bacteria</taxon>
        <taxon>Bacillati</taxon>
        <taxon>Bacillota</taxon>
        <taxon>Bacilli</taxon>
        <taxon>Bacillales</taxon>
        <taxon>Bacillaceae</taxon>
        <taxon>Bacillus</taxon>
        <taxon>Bacillus cereus group</taxon>
    </lineage>
</organism>
<dbReference type="Proteomes" id="UP000286687">
    <property type="component" value="Unassembled WGS sequence"/>
</dbReference>
<dbReference type="PANTHER" id="PTHR42939:SF1">
    <property type="entry name" value="ABC TRANSPORTER ATP-BINDING PROTEIN ALBC-RELATED"/>
    <property type="match status" value="1"/>
</dbReference>